<name>C4KCI1_THASP</name>
<keyword evidence="3" id="KW-1185">Reference proteome</keyword>
<accession>C4KCI1</accession>
<feature type="transmembrane region" description="Helical" evidence="1">
    <location>
        <begin position="200"/>
        <end position="222"/>
    </location>
</feature>
<keyword evidence="1" id="KW-0812">Transmembrane</keyword>
<dbReference type="RefSeq" id="WP_012586134.1">
    <property type="nucleotide sequence ID" value="NC_011662.2"/>
</dbReference>
<feature type="transmembrane region" description="Helical" evidence="1">
    <location>
        <begin position="172"/>
        <end position="194"/>
    </location>
</feature>
<keyword evidence="1" id="KW-0472">Membrane</keyword>
<dbReference type="AlphaFoldDB" id="C4KCI1"/>
<sequence length="396" mass="45558">MISIQSALTFLFTLKFALDFLSPFRDLNFVIFNTFVLLLFISQKYILQSIHKRHALLLGAYLFFCFIWLSSSGNVEHFFKFASLAIIFFVVRASAMHLDCNAIPLLSQRIFLIFIALASANFLISTELADPANREFFNFEHANLLGSYLLTSLPFLYISLLQERALTLRKTIISLLTLLSTSTGAFICSLLAFVNIKKLSLRFIVLNVIFSLIAAVTSYFYLRHFSPEMFAKIFGPLHLLLGGGGSDLVHAARQKLPIQVLGDEYQGSMLWRLYAYIVFIDFIIEQPYWSLFFGNGFLGFLEIWDGIAPHNDFLLILIDFGLLAFLALLYFLVRSFSWCLRRDIFMTPLILIMTLRLLTENNIYSYYILSNFLIISIVFFQAKEKLNKDHESTNHN</sequence>
<feature type="transmembrane region" description="Helical" evidence="1">
    <location>
        <begin position="110"/>
        <end position="129"/>
    </location>
</feature>
<feature type="transmembrane region" description="Helical" evidence="1">
    <location>
        <begin position="141"/>
        <end position="160"/>
    </location>
</feature>
<dbReference type="KEGG" id="tmz:Tmz1t_3782"/>
<feature type="transmembrane region" description="Helical" evidence="1">
    <location>
        <begin position="364"/>
        <end position="382"/>
    </location>
</feature>
<proteinExistence type="predicted"/>
<dbReference type="Proteomes" id="UP000002186">
    <property type="component" value="Chromosome"/>
</dbReference>
<keyword evidence="1" id="KW-1133">Transmembrane helix</keyword>
<evidence type="ECO:0000313" key="2">
    <source>
        <dbReference type="EMBL" id="ACR02372.1"/>
    </source>
</evidence>
<evidence type="ECO:0000256" key="1">
    <source>
        <dbReference type="SAM" id="Phobius"/>
    </source>
</evidence>
<feature type="transmembrane region" description="Helical" evidence="1">
    <location>
        <begin position="313"/>
        <end position="333"/>
    </location>
</feature>
<evidence type="ECO:0008006" key="4">
    <source>
        <dbReference type="Google" id="ProtNLM"/>
    </source>
</evidence>
<dbReference type="OrthoDB" id="9090524at2"/>
<feature type="transmembrane region" description="Helical" evidence="1">
    <location>
        <begin position="77"/>
        <end position="98"/>
    </location>
</feature>
<dbReference type="eggNOG" id="ENOG5033RBJ">
    <property type="taxonomic scope" value="Bacteria"/>
</dbReference>
<gene>
    <name evidence="2" type="ordered locus">Tmz1t_3782</name>
</gene>
<dbReference type="STRING" id="85643.Tmz1t_3782"/>
<feature type="transmembrane region" description="Helical" evidence="1">
    <location>
        <begin position="27"/>
        <end position="47"/>
    </location>
</feature>
<feature type="transmembrane region" description="Helical" evidence="1">
    <location>
        <begin position="54"/>
        <end position="71"/>
    </location>
</feature>
<dbReference type="EMBL" id="CP001281">
    <property type="protein sequence ID" value="ACR02372.1"/>
    <property type="molecule type" value="Genomic_DNA"/>
</dbReference>
<protein>
    <recommendedName>
        <fullName evidence="4">O-antigen polymerase</fullName>
    </recommendedName>
</protein>
<evidence type="ECO:0000313" key="3">
    <source>
        <dbReference type="Proteomes" id="UP000002186"/>
    </source>
</evidence>
<reference evidence="2 3" key="2">
    <citation type="journal article" date="2012" name="Stand. Genomic Sci.">
        <title>Complete genome sequence of Thauera aminoaromatica strain MZ1T.</title>
        <authorList>
            <person name="Jiang K."/>
            <person name="Sanseverino J."/>
            <person name="Chauhan A."/>
            <person name="Lucas S."/>
            <person name="Copeland A."/>
            <person name="Lapidus A."/>
            <person name="Del Rio T.G."/>
            <person name="Dalin E."/>
            <person name="Tice H."/>
            <person name="Bruce D."/>
            <person name="Goodwin L."/>
            <person name="Pitluck S."/>
            <person name="Sims D."/>
            <person name="Brettin T."/>
            <person name="Detter J.C."/>
            <person name="Han C."/>
            <person name="Chang Y.J."/>
            <person name="Larimer F."/>
            <person name="Land M."/>
            <person name="Hauser L."/>
            <person name="Kyrpides N.C."/>
            <person name="Mikhailova N."/>
            <person name="Moser S."/>
            <person name="Jegier P."/>
            <person name="Close D."/>
            <person name="Debruyn J.M."/>
            <person name="Wang Y."/>
            <person name="Layton A.C."/>
            <person name="Allen M.S."/>
            <person name="Sayler G.S."/>
        </authorList>
    </citation>
    <scope>NUCLEOTIDE SEQUENCE [LARGE SCALE GENOMIC DNA]</scope>
    <source>
        <strain evidence="2 3">MZ1T</strain>
    </source>
</reference>
<feature type="transmembrane region" description="Helical" evidence="1">
    <location>
        <begin position="273"/>
        <end position="293"/>
    </location>
</feature>
<reference evidence="3" key="1">
    <citation type="submission" date="2009-05" db="EMBL/GenBank/DDBJ databases">
        <title>Complete sequence of chromosome of Thauera sp. MZ1T.</title>
        <authorList>
            <consortium name="US DOE Joint Genome Institute"/>
            <person name="Lucas S."/>
            <person name="Copeland A."/>
            <person name="Lapidus A."/>
            <person name="Glavina del Rio T."/>
            <person name="Dalin E."/>
            <person name="Tice H."/>
            <person name="Bruce D."/>
            <person name="Goodwin L."/>
            <person name="Pitluck S."/>
            <person name="Sims D."/>
            <person name="Brettin T."/>
            <person name="Detter J.C."/>
            <person name="Han C."/>
            <person name="Larimer F."/>
            <person name="Land M."/>
            <person name="Hauser L."/>
            <person name="Kyrpides N."/>
            <person name="Mikhailova N."/>
            <person name="Sayler G.S."/>
        </authorList>
    </citation>
    <scope>NUCLEOTIDE SEQUENCE [LARGE SCALE GENOMIC DNA]</scope>
    <source>
        <strain evidence="3">MZ1T</strain>
    </source>
</reference>
<dbReference type="HOGENOM" id="CLU_696246_0_0_4"/>
<organism evidence="2 3">
    <name type="scientific">Thauera aminoaromatica</name>
    <dbReference type="NCBI Taxonomy" id="164330"/>
    <lineage>
        <taxon>Bacteria</taxon>
        <taxon>Pseudomonadati</taxon>
        <taxon>Pseudomonadota</taxon>
        <taxon>Betaproteobacteria</taxon>
        <taxon>Rhodocyclales</taxon>
        <taxon>Zoogloeaceae</taxon>
        <taxon>Thauera</taxon>
    </lineage>
</organism>